<dbReference type="EMBL" id="MT210154">
    <property type="protein sequence ID" value="QIW89372.1"/>
    <property type="molecule type" value="Genomic_DNA"/>
</dbReference>
<organism evidence="1">
    <name type="scientific">Xanthomonas phage PPDBI</name>
    <dbReference type="NCBI Taxonomy" id="2723911"/>
    <lineage>
        <taxon>Viruses</taxon>
        <taxon>Duplodnaviria</taxon>
        <taxon>Heunggongvirae</taxon>
        <taxon>Uroviricota</taxon>
        <taxon>Caudoviricetes</taxon>
    </lineage>
</organism>
<name>A0A6H0X5Q2_9CAUD</name>
<proteinExistence type="predicted"/>
<protein>
    <submittedName>
        <fullName evidence="1">Antiterminator Q protein</fullName>
    </submittedName>
</protein>
<accession>A0A6H0X5Q2</accession>
<reference evidence="1" key="1">
    <citation type="submission" date="2020-03" db="EMBL/GenBank/DDBJ databases">
        <authorList>
            <person name="Shneider M.M."/>
            <person name="Evseev P.V."/>
            <person name="Korzhenkov A.A."/>
            <person name="Toschakov S.V."/>
            <person name="Vo T."/>
            <person name="Ignatov A.N."/>
            <person name="Miroshnikov K.A."/>
        </authorList>
    </citation>
    <scope>NUCLEOTIDE SEQUENCE [LARGE SCALE GENOMIC DNA]</scope>
</reference>
<evidence type="ECO:0000313" key="1">
    <source>
        <dbReference type="EMBL" id="QIW89372.1"/>
    </source>
</evidence>
<gene>
    <name evidence="1" type="ORF">PPDBI_00013</name>
</gene>
<sequence length="135" mass="15869">MNDQELRAFCGEWAYWCHSKRYFAPPVPPNILARFQKSRTSPKEPDGPLSADMSYFNMAIHGLAEQEPDDAICFTLFYFYRFRPIKVLAAELKIGHRTFYDRMDRFARRAQKLAATIKRVHLGNLEEMRESVDMD</sequence>